<feature type="domain" description="Calcineurin-like phosphoesterase" evidence="1">
    <location>
        <begin position="36"/>
        <end position="249"/>
    </location>
</feature>
<comment type="caution">
    <text evidence="2">The sequence shown here is derived from an EMBL/GenBank/DDBJ whole genome shotgun (WGS) entry which is preliminary data.</text>
</comment>
<organism evidence="2 3">
    <name type="scientific">Sediminicola luteus</name>
    <dbReference type="NCBI Taxonomy" id="319238"/>
    <lineage>
        <taxon>Bacteria</taxon>
        <taxon>Pseudomonadati</taxon>
        <taxon>Bacteroidota</taxon>
        <taxon>Flavobacteriia</taxon>
        <taxon>Flavobacteriales</taxon>
        <taxon>Flavobacteriaceae</taxon>
        <taxon>Sediminicola</taxon>
    </lineage>
</organism>
<dbReference type="PANTHER" id="PTHR16509">
    <property type="match status" value="1"/>
</dbReference>
<dbReference type="InterPro" id="IPR004843">
    <property type="entry name" value="Calcineurin-like_PHP"/>
</dbReference>
<accession>A0A2A4G9L8</accession>
<dbReference type="InterPro" id="IPR029052">
    <property type="entry name" value="Metallo-depent_PP-like"/>
</dbReference>
<dbReference type="AlphaFoldDB" id="A0A2A4G9L8"/>
<dbReference type="SUPFAM" id="SSF56300">
    <property type="entry name" value="Metallo-dependent phosphatases"/>
    <property type="match status" value="1"/>
</dbReference>
<dbReference type="PANTHER" id="PTHR16509:SF1">
    <property type="entry name" value="MANGANESE-DEPENDENT ADP-RIBOSE_CDP-ALCOHOL DIPHOSPHATASE"/>
    <property type="match status" value="1"/>
</dbReference>
<dbReference type="OrthoDB" id="9791866at2"/>
<dbReference type="RefSeq" id="WP_097439951.1">
    <property type="nucleotide sequence ID" value="NZ_KZ300476.1"/>
</dbReference>
<keyword evidence="3" id="KW-1185">Reference proteome</keyword>
<name>A0A2A4G9L8_9FLAO</name>
<evidence type="ECO:0000259" key="1">
    <source>
        <dbReference type="Pfam" id="PF00149"/>
    </source>
</evidence>
<gene>
    <name evidence="2" type="ORF">B7P33_05720</name>
</gene>
<dbReference type="GO" id="GO:0016787">
    <property type="term" value="F:hydrolase activity"/>
    <property type="evidence" value="ECO:0007669"/>
    <property type="project" value="InterPro"/>
</dbReference>
<dbReference type="Proteomes" id="UP000219559">
    <property type="component" value="Unassembled WGS sequence"/>
</dbReference>
<dbReference type="Pfam" id="PF00149">
    <property type="entry name" value="Metallophos"/>
    <property type="match status" value="1"/>
</dbReference>
<protein>
    <recommendedName>
        <fullName evidence="1">Calcineurin-like phosphoesterase domain-containing protein</fullName>
    </recommendedName>
</protein>
<evidence type="ECO:0000313" key="2">
    <source>
        <dbReference type="EMBL" id="PCE64670.1"/>
    </source>
</evidence>
<evidence type="ECO:0000313" key="3">
    <source>
        <dbReference type="Proteomes" id="UP000219559"/>
    </source>
</evidence>
<proteinExistence type="predicted"/>
<reference evidence="2 3" key="1">
    <citation type="submission" date="2017-04" db="EMBL/GenBank/DDBJ databases">
        <title>A new member of the family Flavobacteriaceae isolated from ascidians.</title>
        <authorList>
            <person name="Chen L."/>
        </authorList>
    </citation>
    <scope>NUCLEOTIDE SEQUENCE [LARGE SCALE GENOMIC DNA]</scope>
    <source>
        <strain evidence="2 3">HQA918</strain>
    </source>
</reference>
<dbReference type="Gene3D" id="3.60.21.10">
    <property type="match status" value="2"/>
</dbReference>
<dbReference type="EMBL" id="NBWU01000002">
    <property type="protein sequence ID" value="PCE64670.1"/>
    <property type="molecule type" value="Genomic_DNA"/>
</dbReference>
<sequence length="300" mass="34574">MEKKFAIDRRTFITTTALGSMAAVSGMPSIPRKQPLRFGLVTDSHYADREPNNTRYYRQSLEKMAEFSEVMNEEQVDFVIHMGDFKDEDPQQKEADTLRYLKEMEAVYGKFDGARYHCLGNHDVDSITKQQFLDHVENTGIAKDKSYYSFDVKGWHIIVLDANYHADGQDQFYKEGADWQDPNIPEKEMAWLANDLKTHTGPTLVFCHHPLFDFQRGTANYKVHQYKTVQGLLETHGNVKAVFQGHVHEERQETINGIHYLTQLAMVDYSGMENNSFSIVTAHDHKIEVLGYKRVGTVKL</sequence>